<feature type="compositionally biased region" description="Low complexity" evidence="5">
    <location>
        <begin position="850"/>
        <end position="867"/>
    </location>
</feature>
<dbReference type="STRING" id="36022.A0A1V2LAR4"/>
<sequence>MSQSSRSTQAMGSASTKGSRTPPGVYPTPENDFQKPKRKRVSLTCTNCKARKVKCDRGVPCGKCVKNNIPAHLCIYKNSPFIPTVETSSDPNDAVLVLSQENEKLKKELEAMKLRIATGSVSGLEEFTPNFPTPPFKEKILKKWDYLTNKADRVVYFGPTCWRTVSEKHKDYQDLMQKLMRHVSNSRREWKIKMNLKNIPPEEYVDTETPFPEILLRNLAQYLPEYETVKEYIQLYTTSFWAVSLPVVDNGSLVRDFQTLFVKNEATGKCYISVKNKNVDYAKIALVLMVFKIVVLLLNNSVKDGIYDEKDRISRYVRRLLQFARFDARASLPSLQTLILMHHIKKTDPLDGDGGDGTKSIQLFKTAMNMAIAMGLHQDIDKLYSSSLASERALLKVIWRMLYINDAQLSFDTGGPLTLDDEYMNPWLQEDTSLPMRLARYQRTLIRYFTRTTPATASALYGLIRNIEKSEGDTLFTLSETIKNLGNADQIMEDYQTVVDVVDSVRCIFTLQVMWECLGDGLADDDDFKRICGTAVVKYSVLSLTHFIEMLYKLNRMCFLAANMNETRKLYNLIDMVTSIVSMSKSIFIRAYVALFSNELNDSQFSKETRDPPVDLDKTLRLHVKSLETLDPADDSNVIVQLLRTPAFAQGLMALACKHLIQLQNQSFARVFNFNFCLYGIISCYRLYDMFVERNLTKEQFAKRKQIRTMMKYCGDVDVDDSNATTKATTCMLRQPHESSVRDLPLPEPSKMNNIAGLLSNEPMEGVSTLSSAPSNPSVACTPLSLNSSSQTPQPLRDATGSSLNGNSDMNFDFFEFNDETVDKLFDDIMMDDQMLMEFEEQLASSGATQNVQQSVQQSVPQWSSQSNGLGLM</sequence>
<dbReference type="Pfam" id="PF00172">
    <property type="entry name" value="Zn_clus"/>
    <property type="match status" value="1"/>
</dbReference>
<dbReference type="CDD" id="cd12148">
    <property type="entry name" value="fungal_TF_MHR"/>
    <property type="match status" value="1"/>
</dbReference>
<evidence type="ECO:0000256" key="5">
    <source>
        <dbReference type="SAM" id="MobiDB-lite"/>
    </source>
</evidence>
<dbReference type="GO" id="GO:0005634">
    <property type="term" value="C:nucleus"/>
    <property type="evidence" value="ECO:0007669"/>
    <property type="project" value="UniProtKB-SubCell"/>
</dbReference>
<dbReference type="CDD" id="cd00067">
    <property type="entry name" value="GAL4"/>
    <property type="match status" value="1"/>
</dbReference>
<feature type="region of interest" description="Disordered" evidence="5">
    <location>
        <begin position="1"/>
        <end position="37"/>
    </location>
</feature>
<dbReference type="PANTHER" id="PTHR31001:SF90">
    <property type="entry name" value="CENTROMERE DNA-BINDING PROTEIN COMPLEX CBF3 SUBUNIT B"/>
    <property type="match status" value="1"/>
</dbReference>
<dbReference type="SMART" id="SM00066">
    <property type="entry name" value="GAL4"/>
    <property type="match status" value="1"/>
</dbReference>
<evidence type="ECO:0000256" key="1">
    <source>
        <dbReference type="ARBA" id="ARBA00004123"/>
    </source>
</evidence>
<comment type="subcellular location">
    <subcellularLocation>
        <location evidence="1">Nucleus</location>
    </subcellularLocation>
</comment>
<dbReference type="OMA" id="GPTCWRT"/>
<dbReference type="Gene3D" id="4.10.240.10">
    <property type="entry name" value="Zn(2)-C6 fungal-type DNA-binding domain"/>
    <property type="match status" value="1"/>
</dbReference>
<name>A0A1V2LAR4_CYBFA</name>
<dbReference type="PANTHER" id="PTHR31001">
    <property type="entry name" value="UNCHARACTERIZED TRANSCRIPTIONAL REGULATORY PROTEIN"/>
    <property type="match status" value="1"/>
</dbReference>
<feature type="region of interest" description="Disordered" evidence="5">
    <location>
        <begin position="765"/>
        <end position="805"/>
    </location>
</feature>
<protein>
    <submittedName>
        <fullName evidence="7">Zinc finger transcription factor YRR1</fullName>
    </submittedName>
</protein>
<proteinExistence type="predicted"/>
<accession>A0A1V2LAR4</accession>
<feature type="compositionally biased region" description="Polar residues" evidence="5">
    <location>
        <begin position="768"/>
        <end position="805"/>
    </location>
</feature>
<dbReference type="PROSITE" id="PS50048">
    <property type="entry name" value="ZN2_CY6_FUNGAL_2"/>
    <property type="match status" value="1"/>
</dbReference>
<dbReference type="InterPro" id="IPR007219">
    <property type="entry name" value="XnlR_reg_dom"/>
</dbReference>
<dbReference type="GO" id="GO:0006351">
    <property type="term" value="P:DNA-templated transcription"/>
    <property type="evidence" value="ECO:0007669"/>
    <property type="project" value="InterPro"/>
</dbReference>
<evidence type="ECO:0000256" key="2">
    <source>
        <dbReference type="ARBA" id="ARBA00022723"/>
    </source>
</evidence>
<dbReference type="InterPro" id="IPR001138">
    <property type="entry name" value="Zn2Cys6_DnaBD"/>
</dbReference>
<dbReference type="EMBL" id="MPUK01000002">
    <property type="protein sequence ID" value="ONH68977.1"/>
    <property type="molecule type" value="Genomic_DNA"/>
</dbReference>
<evidence type="ECO:0000256" key="4">
    <source>
        <dbReference type="ARBA" id="ARBA00023242"/>
    </source>
</evidence>
<gene>
    <name evidence="7" type="ORF">BON22_1410</name>
</gene>
<feature type="region of interest" description="Disordered" evidence="5">
    <location>
        <begin position="848"/>
        <end position="873"/>
    </location>
</feature>
<organism evidence="7 8">
    <name type="scientific">Cyberlindnera fabianii</name>
    <name type="common">Yeast</name>
    <name type="synonym">Hansenula fabianii</name>
    <dbReference type="NCBI Taxonomy" id="36022"/>
    <lineage>
        <taxon>Eukaryota</taxon>
        <taxon>Fungi</taxon>
        <taxon>Dikarya</taxon>
        <taxon>Ascomycota</taxon>
        <taxon>Saccharomycotina</taxon>
        <taxon>Saccharomycetes</taxon>
        <taxon>Phaffomycetales</taxon>
        <taxon>Phaffomycetaceae</taxon>
        <taxon>Cyberlindnera</taxon>
    </lineage>
</organism>
<evidence type="ECO:0000259" key="6">
    <source>
        <dbReference type="PROSITE" id="PS50048"/>
    </source>
</evidence>
<keyword evidence="3" id="KW-0862">Zinc</keyword>
<dbReference type="Proteomes" id="UP000189513">
    <property type="component" value="Unassembled WGS sequence"/>
</dbReference>
<keyword evidence="2" id="KW-0479">Metal-binding</keyword>
<dbReference type="GO" id="GO:0003677">
    <property type="term" value="F:DNA binding"/>
    <property type="evidence" value="ECO:0007669"/>
    <property type="project" value="InterPro"/>
</dbReference>
<dbReference type="GO" id="GO:0000981">
    <property type="term" value="F:DNA-binding transcription factor activity, RNA polymerase II-specific"/>
    <property type="evidence" value="ECO:0007669"/>
    <property type="project" value="InterPro"/>
</dbReference>
<feature type="domain" description="Zn(2)-C6 fungal-type" evidence="6">
    <location>
        <begin position="44"/>
        <end position="76"/>
    </location>
</feature>
<dbReference type="SUPFAM" id="SSF57701">
    <property type="entry name" value="Zn2/Cys6 DNA-binding domain"/>
    <property type="match status" value="1"/>
</dbReference>
<dbReference type="InterPro" id="IPR050613">
    <property type="entry name" value="Sec_Metabolite_Reg"/>
</dbReference>
<keyword evidence="4" id="KW-0539">Nucleus</keyword>
<evidence type="ECO:0000256" key="3">
    <source>
        <dbReference type="ARBA" id="ARBA00022833"/>
    </source>
</evidence>
<dbReference type="InterPro" id="IPR036864">
    <property type="entry name" value="Zn2-C6_fun-type_DNA-bd_sf"/>
</dbReference>
<comment type="caution">
    <text evidence="7">The sequence shown here is derived from an EMBL/GenBank/DDBJ whole genome shotgun (WGS) entry which is preliminary data.</text>
</comment>
<keyword evidence="8" id="KW-1185">Reference proteome</keyword>
<dbReference type="VEuPathDB" id="FungiDB:BON22_1410"/>
<evidence type="ECO:0000313" key="7">
    <source>
        <dbReference type="EMBL" id="ONH68977.1"/>
    </source>
</evidence>
<dbReference type="SMART" id="SM00906">
    <property type="entry name" value="Fungal_trans"/>
    <property type="match status" value="1"/>
</dbReference>
<feature type="compositionally biased region" description="Polar residues" evidence="5">
    <location>
        <begin position="1"/>
        <end position="19"/>
    </location>
</feature>
<dbReference type="GO" id="GO:0008270">
    <property type="term" value="F:zinc ion binding"/>
    <property type="evidence" value="ECO:0007669"/>
    <property type="project" value="InterPro"/>
</dbReference>
<reference evidence="8" key="1">
    <citation type="journal article" date="2017" name="Genome Announc.">
        <title>Genome sequences of Cyberlindnera fabianii 65, Pichia kudriavzevii 129, and Saccharomyces cerevisiae 131 isolated from fermented masau fruits in Zimbabwe.</title>
        <authorList>
            <person name="van Rijswijck I.M.H."/>
            <person name="Derks M.F.L."/>
            <person name="Abee T."/>
            <person name="de Ridder D."/>
            <person name="Smid E.J."/>
        </authorList>
    </citation>
    <scope>NUCLEOTIDE SEQUENCE [LARGE SCALE GENOMIC DNA]</scope>
    <source>
        <strain evidence="8">65</strain>
    </source>
</reference>
<dbReference type="Pfam" id="PF04082">
    <property type="entry name" value="Fungal_trans"/>
    <property type="match status" value="1"/>
</dbReference>
<dbReference type="AlphaFoldDB" id="A0A1V2LAR4"/>
<evidence type="ECO:0000313" key="8">
    <source>
        <dbReference type="Proteomes" id="UP000189513"/>
    </source>
</evidence>